<comment type="caution">
    <text evidence="17">The sequence shown here is derived from an EMBL/GenBank/DDBJ whole genome shotgun (WGS) entry which is preliminary data.</text>
</comment>
<evidence type="ECO:0000256" key="14">
    <source>
        <dbReference type="SAM" id="Phobius"/>
    </source>
</evidence>
<keyword evidence="4" id="KW-1003">Cell membrane</keyword>
<dbReference type="InterPro" id="IPR003660">
    <property type="entry name" value="HAMP_dom"/>
</dbReference>
<accession>A0A3D2X4Z0</accession>
<keyword evidence="10" id="KW-0067">ATP-binding</keyword>
<dbReference type="InterPro" id="IPR004358">
    <property type="entry name" value="Sig_transdc_His_kin-like_C"/>
</dbReference>
<evidence type="ECO:0000256" key="6">
    <source>
        <dbReference type="ARBA" id="ARBA00022679"/>
    </source>
</evidence>
<organism evidence="17 18">
    <name type="scientific">Lachnoclostridium phytofermentans</name>
    <dbReference type="NCBI Taxonomy" id="66219"/>
    <lineage>
        <taxon>Bacteria</taxon>
        <taxon>Bacillati</taxon>
        <taxon>Bacillota</taxon>
        <taxon>Clostridia</taxon>
        <taxon>Lachnospirales</taxon>
        <taxon>Lachnospiraceae</taxon>
    </lineage>
</organism>
<evidence type="ECO:0000256" key="10">
    <source>
        <dbReference type="ARBA" id="ARBA00022840"/>
    </source>
</evidence>
<dbReference type="SUPFAM" id="SSF47384">
    <property type="entry name" value="Homodimeric domain of signal transducing histidine kinase"/>
    <property type="match status" value="1"/>
</dbReference>
<comment type="subcellular location">
    <subcellularLocation>
        <location evidence="2">Cell membrane</location>
        <topology evidence="2">Multi-pass membrane protein</topology>
    </subcellularLocation>
</comment>
<keyword evidence="8" id="KW-0547">Nucleotide-binding</keyword>
<protein>
    <recommendedName>
        <fullName evidence="3">histidine kinase</fullName>
        <ecNumber evidence="3">2.7.13.3</ecNumber>
    </recommendedName>
</protein>
<dbReference type="SUPFAM" id="SSF55874">
    <property type="entry name" value="ATPase domain of HSP90 chaperone/DNA topoisomerase II/histidine kinase"/>
    <property type="match status" value="1"/>
</dbReference>
<feature type="transmembrane region" description="Helical" evidence="14">
    <location>
        <begin position="7"/>
        <end position="27"/>
    </location>
</feature>
<dbReference type="CDD" id="cd06225">
    <property type="entry name" value="HAMP"/>
    <property type="match status" value="1"/>
</dbReference>
<keyword evidence="12" id="KW-0902">Two-component regulatory system</keyword>
<evidence type="ECO:0000256" key="2">
    <source>
        <dbReference type="ARBA" id="ARBA00004651"/>
    </source>
</evidence>
<keyword evidence="11 14" id="KW-1133">Transmembrane helix</keyword>
<sequence length="465" mass="53360">MRVWQKIYLIVLIIVAIFFNIAMYFVIQLNYKEEIKSAKERAATDQQFVSTSFYKDLSNVEKNDTLTYDSVILNFQVYQNFYEEQGIYLELWNNQKLFSENKLEIKGDRGELQLNNYVQNIVIREIEGEPYIFVAGNLSEPYDSYTIVLATSMENVITARHTMIQLMIGLDFLFMLLLAVILFIIIKTLMKPLKVLSQATKVIAEGNFDSRIELHTKDELGELAEQFNSMSKSISQKVDALSKESESRKLLIDNMAHELRSPLTAALGYMDYLMMANVSEEERIEVLKYTSSEIKRLNKLSNTLLKMASIREEMIEYQEIDTSTMIERLQYLFNKRISSNEICLKFQSEIKRLHGNQEMLEMLLTNLIENAIRACDKGGEVIVNFLGNKEGTIIEVIDTGIGMDPSELEKVTAPFYRVDKMRSRKNGGVGLGLALCKQIAEYHNARITLESQLGNGTKVSILFTT</sequence>
<dbReference type="Gene3D" id="6.10.340.10">
    <property type="match status" value="1"/>
</dbReference>
<dbReference type="Pfam" id="PF02518">
    <property type="entry name" value="HATPase_c"/>
    <property type="match status" value="1"/>
</dbReference>
<dbReference type="EMBL" id="DPVV01000215">
    <property type="protein sequence ID" value="HCL02036.1"/>
    <property type="molecule type" value="Genomic_DNA"/>
</dbReference>
<keyword evidence="9" id="KW-0418">Kinase</keyword>
<feature type="domain" description="HAMP" evidence="16">
    <location>
        <begin position="187"/>
        <end position="239"/>
    </location>
</feature>
<proteinExistence type="predicted"/>
<dbReference type="PANTHER" id="PTHR45528:SF1">
    <property type="entry name" value="SENSOR HISTIDINE KINASE CPXA"/>
    <property type="match status" value="1"/>
</dbReference>
<dbReference type="InterPro" id="IPR003594">
    <property type="entry name" value="HATPase_dom"/>
</dbReference>
<dbReference type="SMART" id="SM00387">
    <property type="entry name" value="HATPase_c"/>
    <property type="match status" value="1"/>
</dbReference>
<dbReference type="Pfam" id="PF00672">
    <property type="entry name" value="HAMP"/>
    <property type="match status" value="1"/>
</dbReference>
<dbReference type="CDD" id="cd00075">
    <property type="entry name" value="HATPase"/>
    <property type="match status" value="1"/>
</dbReference>
<evidence type="ECO:0000256" key="1">
    <source>
        <dbReference type="ARBA" id="ARBA00000085"/>
    </source>
</evidence>
<feature type="domain" description="Histidine kinase" evidence="15">
    <location>
        <begin position="254"/>
        <end position="465"/>
    </location>
</feature>
<keyword evidence="6" id="KW-0808">Transferase</keyword>
<dbReference type="CDD" id="cd00082">
    <property type="entry name" value="HisKA"/>
    <property type="match status" value="1"/>
</dbReference>
<dbReference type="SMART" id="SM00388">
    <property type="entry name" value="HisKA"/>
    <property type="match status" value="1"/>
</dbReference>
<dbReference type="InterPro" id="IPR050398">
    <property type="entry name" value="HssS/ArlS-like"/>
</dbReference>
<dbReference type="PROSITE" id="PS50885">
    <property type="entry name" value="HAMP"/>
    <property type="match status" value="1"/>
</dbReference>
<evidence type="ECO:0000256" key="5">
    <source>
        <dbReference type="ARBA" id="ARBA00022553"/>
    </source>
</evidence>
<dbReference type="Gene3D" id="1.10.287.130">
    <property type="match status" value="1"/>
</dbReference>
<evidence type="ECO:0000256" key="3">
    <source>
        <dbReference type="ARBA" id="ARBA00012438"/>
    </source>
</evidence>
<dbReference type="Proteomes" id="UP000262969">
    <property type="component" value="Unassembled WGS sequence"/>
</dbReference>
<feature type="transmembrane region" description="Helical" evidence="14">
    <location>
        <begin position="163"/>
        <end position="186"/>
    </location>
</feature>
<dbReference type="EC" id="2.7.13.3" evidence="3"/>
<dbReference type="InterPro" id="IPR036890">
    <property type="entry name" value="HATPase_C_sf"/>
</dbReference>
<gene>
    <name evidence="17" type="ORF">DHW61_06395</name>
</gene>
<dbReference type="Gene3D" id="3.30.565.10">
    <property type="entry name" value="Histidine kinase-like ATPase, C-terminal domain"/>
    <property type="match status" value="1"/>
</dbReference>
<evidence type="ECO:0000313" key="18">
    <source>
        <dbReference type="Proteomes" id="UP000262969"/>
    </source>
</evidence>
<dbReference type="GO" id="GO:0000155">
    <property type="term" value="F:phosphorelay sensor kinase activity"/>
    <property type="evidence" value="ECO:0007669"/>
    <property type="project" value="InterPro"/>
</dbReference>
<dbReference type="PROSITE" id="PS50109">
    <property type="entry name" value="HIS_KIN"/>
    <property type="match status" value="1"/>
</dbReference>
<evidence type="ECO:0000259" key="16">
    <source>
        <dbReference type="PROSITE" id="PS50885"/>
    </source>
</evidence>
<dbReference type="GO" id="GO:0005886">
    <property type="term" value="C:plasma membrane"/>
    <property type="evidence" value="ECO:0007669"/>
    <property type="project" value="UniProtKB-SubCell"/>
</dbReference>
<evidence type="ECO:0000256" key="4">
    <source>
        <dbReference type="ARBA" id="ARBA00022475"/>
    </source>
</evidence>
<keyword evidence="13 14" id="KW-0472">Membrane</keyword>
<dbReference type="PRINTS" id="PR00344">
    <property type="entry name" value="BCTRLSENSOR"/>
</dbReference>
<evidence type="ECO:0000256" key="13">
    <source>
        <dbReference type="ARBA" id="ARBA00023136"/>
    </source>
</evidence>
<evidence type="ECO:0000313" key="17">
    <source>
        <dbReference type="EMBL" id="HCL02036.1"/>
    </source>
</evidence>
<evidence type="ECO:0000256" key="8">
    <source>
        <dbReference type="ARBA" id="ARBA00022741"/>
    </source>
</evidence>
<dbReference type="InterPro" id="IPR003661">
    <property type="entry name" value="HisK_dim/P_dom"/>
</dbReference>
<evidence type="ECO:0000256" key="12">
    <source>
        <dbReference type="ARBA" id="ARBA00023012"/>
    </source>
</evidence>
<dbReference type="Pfam" id="PF00512">
    <property type="entry name" value="HisKA"/>
    <property type="match status" value="1"/>
</dbReference>
<name>A0A3D2X4Z0_9FIRM</name>
<dbReference type="PANTHER" id="PTHR45528">
    <property type="entry name" value="SENSOR HISTIDINE KINASE CPXA"/>
    <property type="match status" value="1"/>
</dbReference>
<dbReference type="SUPFAM" id="SSF158472">
    <property type="entry name" value="HAMP domain-like"/>
    <property type="match status" value="1"/>
</dbReference>
<keyword evidence="7 14" id="KW-0812">Transmembrane</keyword>
<evidence type="ECO:0000256" key="7">
    <source>
        <dbReference type="ARBA" id="ARBA00022692"/>
    </source>
</evidence>
<evidence type="ECO:0000256" key="11">
    <source>
        <dbReference type="ARBA" id="ARBA00022989"/>
    </source>
</evidence>
<reference evidence="17 18" key="1">
    <citation type="journal article" date="2018" name="Nat. Biotechnol.">
        <title>A standardized bacterial taxonomy based on genome phylogeny substantially revises the tree of life.</title>
        <authorList>
            <person name="Parks D.H."/>
            <person name="Chuvochina M."/>
            <person name="Waite D.W."/>
            <person name="Rinke C."/>
            <person name="Skarshewski A."/>
            <person name="Chaumeil P.A."/>
            <person name="Hugenholtz P."/>
        </authorList>
    </citation>
    <scope>NUCLEOTIDE SEQUENCE [LARGE SCALE GENOMIC DNA]</scope>
    <source>
        <strain evidence="17">UBA11728</strain>
    </source>
</reference>
<dbReference type="SMART" id="SM00304">
    <property type="entry name" value="HAMP"/>
    <property type="match status" value="1"/>
</dbReference>
<dbReference type="InterPro" id="IPR036097">
    <property type="entry name" value="HisK_dim/P_sf"/>
</dbReference>
<dbReference type="InterPro" id="IPR005467">
    <property type="entry name" value="His_kinase_dom"/>
</dbReference>
<keyword evidence="5" id="KW-0597">Phosphoprotein</keyword>
<dbReference type="GO" id="GO:0005524">
    <property type="term" value="F:ATP binding"/>
    <property type="evidence" value="ECO:0007669"/>
    <property type="project" value="UniProtKB-KW"/>
</dbReference>
<dbReference type="AlphaFoldDB" id="A0A3D2X4Z0"/>
<evidence type="ECO:0000259" key="15">
    <source>
        <dbReference type="PROSITE" id="PS50109"/>
    </source>
</evidence>
<comment type="catalytic activity">
    <reaction evidence="1">
        <text>ATP + protein L-histidine = ADP + protein N-phospho-L-histidine.</text>
        <dbReference type="EC" id="2.7.13.3"/>
    </reaction>
</comment>
<evidence type="ECO:0000256" key="9">
    <source>
        <dbReference type="ARBA" id="ARBA00022777"/>
    </source>
</evidence>